<feature type="transmembrane region" description="Helical" evidence="7">
    <location>
        <begin position="141"/>
        <end position="162"/>
    </location>
</feature>
<feature type="non-terminal residue" evidence="9">
    <location>
        <position position="280"/>
    </location>
</feature>
<dbReference type="EMBL" id="VBAN01000495">
    <property type="protein sequence ID" value="TMI77566.1"/>
    <property type="molecule type" value="Genomic_DNA"/>
</dbReference>
<keyword evidence="3" id="KW-1003">Cell membrane</keyword>
<dbReference type="GO" id="GO:0005886">
    <property type="term" value="C:plasma membrane"/>
    <property type="evidence" value="ECO:0007669"/>
    <property type="project" value="UniProtKB-SubCell"/>
</dbReference>
<name>A0A537J3F1_9BACT</name>
<feature type="transmembrane region" description="Helical" evidence="7">
    <location>
        <begin position="104"/>
        <end position="129"/>
    </location>
</feature>
<proteinExistence type="inferred from homology"/>
<evidence type="ECO:0000256" key="4">
    <source>
        <dbReference type="ARBA" id="ARBA00022692"/>
    </source>
</evidence>
<evidence type="ECO:0000256" key="7">
    <source>
        <dbReference type="RuleBase" id="RU363032"/>
    </source>
</evidence>
<dbReference type="InterPro" id="IPR025966">
    <property type="entry name" value="OppC_N"/>
</dbReference>
<dbReference type="CDD" id="cd06261">
    <property type="entry name" value="TM_PBP2"/>
    <property type="match status" value="1"/>
</dbReference>
<evidence type="ECO:0000256" key="2">
    <source>
        <dbReference type="ARBA" id="ARBA00022448"/>
    </source>
</evidence>
<comment type="subcellular location">
    <subcellularLocation>
        <location evidence="1 7">Cell membrane</location>
        <topology evidence="1 7">Multi-pass membrane protein</topology>
    </subcellularLocation>
</comment>
<evidence type="ECO:0000313" key="9">
    <source>
        <dbReference type="EMBL" id="TMI77566.1"/>
    </source>
</evidence>
<comment type="caution">
    <text evidence="9">The sequence shown here is derived from an EMBL/GenBank/DDBJ whole genome shotgun (WGS) entry which is preliminary data.</text>
</comment>
<dbReference type="InterPro" id="IPR035906">
    <property type="entry name" value="MetI-like_sf"/>
</dbReference>
<keyword evidence="4 7" id="KW-0812">Transmembrane</keyword>
<keyword evidence="2 7" id="KW-0813">Transport</keyword>
<sequence length="280" mass="30145">MQDFRAAAQAIAVEPRVLAPVPAARMSDRRRLLRRVLRKRMMIAGAIVVVVWVLLAALAPAISPYDPIEQDVYHRLGAPSAAHWLGVDELGRDVLSRVLYGGRVSLPVAAAVVAVAAVFGTLFGGLAGFAGQWVDGLAMRLVDMVLAFPSLILAMAIAAALGPSIQNSMLAMLLVWWPPYARLARGQVLALRTREYVIAARGLGLPEHRILLRHVLPNAFAPLTVMMTMDFGTAIIITAALSFLGLGAVPPTPEWGSMVAEGRELISQWWISSFPGVAIF</sequence>
<keyword evidence="5 7" id="KW-1133">Transmembrane helix</keyword>
<dbReference type="GO" id="GO:0055085">
    <property type="term" value="P:transmembrane transport"/>
    <property type="evidence" value="ECO:0007669"/>
    <property type="project" value="InterPro"/>
</dbReference>
<keyword evidence="6 7" id="KW-0472">Membrane</keyword>
<organism evidence="9 10">
    <name type="scientific">Candidatus Segetimicrobium genomatis</name>
    <dbReference type="NCBI Taxonomy" id="2569760"/>
    <lineage>
        <taxon>Bacteria</taxon>
        <taxon>Bacillati</taxon>
        <taxon>Candidatus Sysuimicrobiota</taxon>
        <taxon>Candidatus Sysuimicrobiia</taxon>
        <taxon>Candidatus Sysuimicrobiales</taxon>
        <taxon>Candidatus Segetimicrobiaceae</taxon>
        <taxon>Candidatus Segetimicrobium</taxon>
    </lineage>
</organism>
<dbReference type="PROSITE" id="PS50928">
    <property type="entry name" value="ABC_TM1"/>
    <property type="match status" value="1"/>
</dbReference>
<accession>A0A537J3F1</accession>
<dbReference type="Proteomes" id="UP000318093">
    <property type="component" value="Unassembled WGS sequence"/>
</dbReference>
<feature type="transmembrane region" description="Helical" evidence="7">
    <location>
        <begin position="41"/>
        <end position="62"/>
    </location>
</feature>
<evidence type="ECO:0000256" key="1">
    <source>
        <dbReference type="ARBA" id="ARBA00004651"/>
    </source>
</evidence>
<dbReference type="Pfam" id="PF00528">
    <property type="entry name" value="BPD_transp_1"/>
    <property type="match status" value="1"/>
</dbReference>
<evidence type="ECO:0000313" key="10">
    <source>
        <dbReference type="Proteomes" id="UP000318093"/>
    </source>
</evidence>
<feature type="domain" description="ABC transmembrane type-1" evidence="8">
    <location>
        <begin position="102"/>
        <end position="280"/>
    </location>
</feature>
<dbReference type="PANTHER" id="PTHR43386">
    <property type="entry name" value="OLIGOPEPTIDE TRANSPORT SYSTEM PERMEASE PROTEIN APPC"/>
    <property type="match status" value="1"/>
</dbReference>
<comment type="similarity">
    <text evidence="7">Belongs to the binding-protein-dependent transport system permease family.</text>
</comment>
<protein>
    <submittedName>
        <fullName evidence="9">ABC transporter permease</fullName>
    </submittedName>
</protein>
<dbReference type="Pfam" id="PF12911">
    <property type="entry name" value="OppC_N"/>
    <property type="match status" value="1"/>
</dbReference>
<gene>
    <name evidence="9" type="ORF">E6H03_13660</name>
</gene>
<evidence type="ECO:0000256" key="3">
    <source>
        <dbReference type="ARBA" id="ARBA00022475"/>
    </source>
</evidence>
<dbReference type="SUPFAM" id="SSF161098">
    <property type="entry name" value="MetI-like"/>
    <property type="match status" value="1"/>
</dbReference>
<dbReference type="InterPro" id="IPR000515">
    <property type="entry name" value="MetI-like"/>
</dbReference>
<dbReference type="PANTHER" id="PTHR43386:SF1">
    <property type="entry name" value="D,D-DIPEPTIDE TRANSPORT SYSTEM PERMEASE PROTEIN DDPC-RELATED"/>
    <property type="match status" value="1"/>
</dbReference>
<feature type="transmembrane region" description="Helical" evidence="7">
    <location>
        <begin position="231"/>
        <end position="249"/>
    </location>
</feature>
<evidence type="ECO:0000259" key="8">
    <source>
        <dbReference type="PROSITE" id="PS50928"/>
    </source>
</evidence>
<evidence type="ECO:0000256" key="6">
    <source>
        <dbReference type="ARBA" id="ARBA00023136"/>
    </source>
</evidence>
<reference evidence="9 10" key="1">
    <citation type="journal article" date="2019" name="Nat. Microbiol.">
        <title>Mediterranean grassland soil C-N compound turnover is dependent on rainfall and depth, and is mediated by genomically divergent microorganisms.</title>
        <authorList>
            <person name="Diamond S."/>
            <person name="Andeer P.F."/>
            <person name="Li Z."/>
            <person name="Crits-Christoph A."/>
            <person name="Burstein D."/>
            <person name="Anantharaman K."/>
            <person name="Lane K.R."/>
            <person name="Thomas B.C."/>
            <person name="Pan C."/>
            <person name="Northen T.R."/>
            <person name="Banfield J.F."/>
        </authorList>
    </citation>
    <scope>NUCLEOTIDE SEQUENCE [LARGE SCALE GENOMIC DNA]</scope>
    <source>
        <strain evidence="9">NP_6</strain>
    </source>
</reference>
<dbReference type="Gene3D" id="1.10.3720.10">
    <property type="entry name" value="MetI-like"/>
    <property type="match status" value="1"/>
</dbReference>
<dbReference type="AlphaFoldDB" id="A0A537J3F1"/>
<evidence type="ECO:0000256" key="5">
    <source>
        <dbReference type="ARBA" id="ARBA00022989"/>
    </source>
</evidence>
<dbReference type="InterPro" id="IPR050366">
    <property type="entry name" value="BP-dependent_transpt_permease"/>
</dbReference>